<proteinExistence type="predicted"/>
<dbReference type="Proteomes" id="UP000327044">
    <property type="component" value="Unassembled WGS sequence"/>
</dbReference>
<dbReference type="Pfam" id="PF10545">
    <property type="entry name" value="MADF_DNA_bdg"/>
    <property type="match status" value="1"/>
</dbReference>
<dbReference type="PANTHER" id="PTHR21505">
    <property type="entry name" value="MADF DOMAIN-CONTAINING PROTEIN-RELATED"/>
    <property type="match status" value="1"/>
</dbReference>
<name>A0A5N4B7R1_PHOPY</name>
<dbReference type="FunCoup" id="A0A5N4B7R1">
    <property type="interactions" value="7"/>
</dbReference>
<organism evidence="2 3">
    <name type="scientific">Photinus pyralis</name>
    <name type="common">Common eastern firefly</name>
    <name type="synonym">Lampyris pyralis</name>
    <dbReference type="NCBI Taxonomy" id="7054"/>
    <lineage>
        <taxon>Eukaryota</taxon>
        <taxon>Metazoa</taxon>
        <taxon>Ecdysozoa</taxon>
        <taxon>Arthropoda</taxon>
        <taxon>Hexapoda</taxon>
        <taxon>Insecta</taxon>
        <taxon>Pterygota</taxon>
        <taxon>Neoptera</taxon>
        <taxon>Endopterygota</taxon>
        <taxon>Coleoptera</taxon>
        <taxon>Polyphaga</taxon>
        <taxon>Elateriformia</taxon>
        <taxon>Elateroidea</taxon>
        <taxon>Lampyridae</taxon>
        <taxon>Lampyrinae</taxon>
        <taxon>Photinus</taxon>
    </lineage>
</organism>
<sequence length="287" mass="32511">MHSFRVKQFVWTPDVTTVLIHLYEEHPCLYLTSCNSYKNKNVRNAAYNSITAELNKNLNKSLTVKDVQTKLHDLRTQYLSELGKIKKSKVSGTSSDEVYTPKWQYFEILAFIGQSTVVTEGESNIPASISGVPDSERETWSQSQYTEETYYTEGDGEQMETQENLEVVFDGTVAELNESEIVVENPTQVPPRASSAPPTTRMKQNKQKNTGFGELLASATKALDKIQTTSTAPKMPERLPGDNILFEQMIASEMDKIKDEEILDNLKMAIYSSLLNAKKEFRRSLRD</sequence>
<dbReference type="PANTHER" id="PTHR21505:SF12">
    <property type="entry name" value="MADF DOMAIN-CONTAINING PROTEIN-RELATED"/>
    <property type="match status" value="1"/>
</dbReference>
<dbReference type="InterPro" id="IPR006578">
    <property type="entry name" value="MADF-dom"/>
</dbReference>
<gene>
    <name evidence="2" type="ORF">PPYR_02576</name>
</gene>
<dbReference type="InParanoid" id="A0A5N4B7R1"/>
<accession>A0A5N4B7R1</accession>
<dbReference type="PROSITE" id="PS51029">
    <property type="entry name" value="MADF"/>
    <property type="match status" value="1"/>
</dbReference>
<keyword evidence="3" id="KW-1185">Reference proteome</keyword>
<comment type="caution">
    <text evidence="2">The sequence shown here is derived from an EMBL/GenBank/DDBJ whole genome shotgun (WGS) entry which is preliminary data.</text>
</comment>
<dbReference type="SMART" id="SM00595">
    <property type="entry name" value="MADF"/>
    <property type="match status" value="1"/>
</dbReference>
<evidence type="ECO:0000259" key="1">
    <source>
        <dbReference type="PROSITE" id="PS51029"/>
    </source>
</evidence>
<evidence type="ECO:0000313" key="3">
    <source>
        <dbReference type="Proteomes" id="UP000327044"/>
    </source>
</evidence>
<dbReference type="EMBL" id="VVIM01000001">
    <property type="protein sequence ID" value="KAB0805606.1"/>
    <property type="molecule type" value="Genomic_DNA"/>
</dbReference>
<protein>
    <recommendedName>
        <fullName evidence="1">MADF domain-containing protein</fullName>
    </recommendedName>
</protein>
<dbReference type="AlphaFoldDB" id="A0A5N4B7R1"/>
<reference evidence="2 3" key="1">
    <citation type="journal article" date="2018" name="Elife">
        <title>Firefly genomes illuminate parallel origins of bioluminescence in beetles.</title>
        <authorList>
            <person name="Fallon T.R."/>
            <person name="Lower S.E."/>
            <person name="Chang C.H."/>
            <person name="Bessho-Uehara M."/>
            <person name="Martin G.J."/>
            <person name="Bewick A.J."/>
            <person name="Behringer M."/>
            <person name="Debat H.J."/>
            <person name="Wong I."/>
            <person name="Day J.C."/>
            <person name="Suvorov A."/>
            <person name="Silva C.J."/>
            <person name="Stanger-Hall K.F."/>
            <person name="Hall D.W."/>
            <person name="Schmitz R.J."/>
            <person name="Nelson D.R."/>
            <person name="Lewis S.M."/>
            <person name="Shigenobu S."/>
            <person name="Bybee S.M."/>
            <person name="Larracuente A.M."/>
            <person name="Oba Y."/>
            <person name="Weng J.K."/>
        </authorList>
    </citation>
    <scope>NUCLEOTIDE SEQUENCE [LARGE SCALE GENOMIC DNA]</scope>
    <source>
        <strain evidence="2">1611_PpyrPB1</strain>
        <tissue evidence="2">Whole body</tissue>
    </source>
</reference>
<feature type="domain" description="MADF" evidence="1">
    <location>
        <begin position="18"/>
        <end position="117"/>
    </location>
</feature>
<evidence type="ECO:0000313" key="2">
    <source>
        <dbReference type="EMBL" id="KAB0805606.1"/>
    </source>
</evidence>